<evidence type="ECO:0000313" key="2">
    <source>
        <dbReference type="Proteomes" id="UP000179769"/>
    </source>
</evidence>
<protein>
    <recommendedName>
        <fullName evidence="3">Toxin</fullName>
    </recommendedName>
</protein>
<organism evidence="1 2">
    <name type="scientific">Parafrankia soli</name>
    <dbReference type="NCBI Taxonomy" id="2599596"/>
    <lineage>
        <taxon>Bacteria</taxon>
        <taxon>Bacillati</taxon>
        <taxon>Actinomycetota</taxon>
        <taxon>Actinomycetes</taxon>
        <taxon>Frankiales</taxon>
        <taxon>Frankiaceae</taxon>
        <taxon>Parafrankia</taxon>
    </lineage>
</organism>
<accession>A0A1S1QTK3</accession>
<evidence type="ECO:0008006" key="3">
    <source>
        <dbReference type="Google" id="ProtNLM"/>
    </source>
</evidence>
<reference evidence="2" key="1">
    <citation type="submission" date="2016-07" db="EMBL/GenBank/DDBJ databases">
        <title>Frankia sp. NRRL B-16219 Genome sequencing.</title>
        <authorList>
            <person name="Ghodhbane-Gtari F."/>
            <person name="Swanson E."/>
            <person name="Gueddou A."/>
            <person name="Louati M."/>
            <person name="Nouioui I."/>
            <person name="Hezbri K."/>
            <person name="Abebe-Akele F."/>
            <person name="Simpson S."/>
            <person name="Morris K."/>
            <person name="Thomas K."/>
            <person name="Gtari M."/>
            <person name="Tisa L.S."/>
        </authorList>
    </citation>
    <scope>NUCLEOTIDE SEQUENCE [LARGE SCALE GENOMIC DNA]</scope>
    <source>
        <strain evidence="2">NRRL B-16219</strain>
    </source>
</reference>
<dbReference type="Proteomes" id="UP000179769">
    <property type="component" value="Unassembled WGS sequence"/>
</dbReference>
<sequence length="100" mass="10734">MQQGEVWARADAPAHALIVSADLYNRAGTGRVVTCPVIPGDPLPHDDYAADAGIITPIRGTILPELVAWMPVSGLSHPLGPIPSDAWERVDQILRRILGH</sequence>
<dbReference type="OrthoDB" id="4731447at2"/>
<gene>
    <name evidence="1" type="ORF">BBK14_14380</name>
</gene>
<dbReference type="RefSeq" id="WP_071061840.1">
    <property type="nucleotide sequence ID" value="NZ_MAXA01000114.1"/>
</dbReference>
<evidence type="ECO:0000313" key="1">
    <source>
        <dbReference type="EMBL" id="OHV36761.1"/>
    </source>
</evidence>
<dbReference type="AlphaFoldDB" id="A0A1S1QTK3"/>
<keyword evidence="2" id="KW-1185">Reference proteome</keyword>
<dbReference type="EMBL" id="MAXA01000114">
    <property type="protein sequence ID" value="OHV36761.1"/>
    <property type="molecule type" value="Genomic_DNA"/>
</dbReference>
<name>A0A1S1QTK3_9ACTN</name>
<comment type="caution">
    <text evidence="1">The sequence shown here is derived from an EMBL/GenBank/DDBJ whole genome shotgun (WGS) entry which is preliminary data.</text>
</comment>
<dbReference type="SUPFAM" id="SSF50118">
    <property type="entry name" value="Cell growth inhibitor/plasmid maintenance toxic component"/>
    <property type="match status" value="1"/>
</dbReference>
<proteinExistence type="predicted"/>